<comment type="caution">
    <text evidence="3">The sequence shown here is derived from an EMBL/GenBank/DDBJ whole genome shotgun (WGS) entry which is preliminary data.</text>
</comment>
<protein>
    <submittedName>
        <fullName evidence="3">Uncharacterized protein</fullName>
    </submittedName>
</protein>
<evidence type="ECO:0000313" key="4">
    <source>
        <dbReference type="Proteomes" id="UP000275385"/>
    </source>
</evidence>
<dbReference type="EMBL" id="QVQW01000019">
    <property type="protein sequence ID" value="RKU45743.1"/>
    <property type="molecule type" value="Genomic_DNA"/>
</dbReference>
<evidence type="ECO:0000256" key="1">
    <source>
        <dbReference type="SAM" id="MobiDB-lite"/>
    </source>
</evidence>
<evidence type="ECO:0000256" key="2">
    <source>
        <dbReference type="SAM" id="Phobius"/>
    </source>
</evidence>
<evidence type="ECO:0000313" key="3">
    <source>
        <dbReference type="EMBL" id="RKU45743.1"/>
    </source>
</evidence>
<gene>
    <name evidence="3" type="ORF">DL546_008181</name>
</gene>
<keyword evidence="4" id="KW-1185">Reference proteome</keyword>
<keyword evidence="2" id="KW-0812">Transmembrane</keyword>
<dbReference type="AlphaFoldDB" id="A0A420YCZ6"/>
<feature type="compositionally biased region" description="Low complexity" evidence="1">
    <location>
        <begin position="17"/>
        <end position="30"/>
    </location>
</feature>
<feature type="region of interest" description="Disordered" evidence="1">
    <location>
        <begin position="1"/>
        <end position="30"/>
    </location>
</feature>
<sequence length="200" mass="21828">MEVPSVDNDEIPLVGQATTTAPSTADGSSSSSALTVFEGVAIVEDGALAAPAHNPFDVVDDGIEDTRPGFFGVFHQYVLDPLDYHLATAYYWLTDSIYNLTWHLSDLPGATRNMADDVSLWAENALWHARMAIITTINWFQNVAKIGWAGLVSLHNRCKNGLTSLWLMIRRSRLIAVGLLVLFIGGGIAAVIYALHHQHV</sequence>
<accession>A0A420YCZ6</accession>
<organism evidence="3 4">
    <name type="scientific">Coniochaeta pulveracea</name>
    <dbReference type="NCBI Taxonomy" id="177199"/>
    <lineage>
        <taxon>Eukaryota</taxon>
        <taxon>Fungi</taxon>
        <taxon>Dikarya</taxon>
        <taxon>Ascomycota</taxon>
        <taxon>Pezizomycotina</taxon>
        <taxon>Sordariomycetes</taxon>
        <taxon>Sordariomycetidae</taxon>
        <taxon>Coniochaetales</taxon>
        <taxon>Coniochaetaceae</taxon>
        <taxon>Coniochaeta</taxon>
    </lineage>
</organism>
<proteinExistence type="predicted"/>
<keyword evidence="2" id="KW-1133">Transmembrane helix</keyword>
<reference evidence="3 4" key="1">
    <citation type="submission" date="2018-08" db="EMBL/GenBank/DDBJ databases">
        <title>Draft genome of the lignicolous fungus Coniochaeta pulveracea.</title>
        <authorList>
            <person name="Borstlap C.J."/>
            <person name="De Witt R.N."/>
            <person name="Botha A."/>
            <person name="Volschenk H."/>
        </authorList>
    </citation>
    <scope>NUCLEOTIDE SEQUENCE [LARGE SCALE GENOMIC DNA]</scope>
    <source>
        <strain evidence="3 4">CAB683</strain>
    </source>
</reference>
<feature type="transmembrane region" description="Helical" evidence="2">
    <location>
        <begin position="174"/>
        <end position="195"/>
    </location>
</feature>
<name>A0A420YCZ6_9PEZI</name>
<keyword evidence="2" id="KW-0472">Membrane</keyword>
<dbReference type="Proteomes" id="UP000275385">
    <property type="component" value="Unassembled WGS sequence"/>
</dbReference>